<reference evidence="1 2" key="1">
    <citation type="journal article" date="2018" name="Nat. Genet.">
        <title>The Rosa genome provides new insights in the design of modern roses.</title>
        <authorList>
            <person name="Bendahmane M."/>
        </authorList>
    </citation>
    <scope>NUCLEOTIDE SEQUENCE [LARGE SCALE GENOMIC DNA]</scope>
    <source>
        <strain evidence="2">cv. Old Blush</strain>
    </source>
</reference>
<accession>A0A2P6S0F4</accession>
<organism evidence="1 2">
    <name type="scientific">Rosa chinensis</name>
    <name type="common">China rose</name>
    <dbReference type="NCBI Taxonomy" id="74649"/>
    <lineage>
        <taxon>Eukaryota</taxon>
        <taxon>Viridiplantae</taxon>
        <taxon>Streptophyta</taxon>
        <taxon>Embryophyta</taxon>
        <taxon>Tracheophyta</taxon>
        <taxon>Spermatophyta</taxon>
        <taxon>Magnoliopsida</taxon>
        <taxon>eudicotyledons</taxon>
        <taxon>Gunneridae</taxon>
        <taxon>Pentapetalae</taxon>
        <taxon>rosids</taxon>
        <taxon>fabids</taxon>
        <taxon>Rosales</taxon>
        <taxon>Rosaceae</taxon>
        <taxon>Rosoideae</taxon>
        <taxon>Rosoideae incertae sedis</taxon>
        <taxon>Rosa</taxon>
    </lineage>
</organism>
<comment type="caution">
    <text evidence="1">The sequence shown here is derived from an EMBL/GenBank/DDBJ whole genome shotgun (WGS) entry which is preliminary data.</text>
</comment>
<proteinExistence type="predicted"/>
<sequence length="68" mass="7720">MRASVERSRSNLIEQGDLRGLSALSQTRQQSCLLMLLNYPDDQYLQLSLEFSSRRLTMLALVGCELSL</sequence>
<dbReference type="Gramene" id="PRQ52167">
    <property type="protein sequence ID" value="PRQ52167"/>
    <property type="gene ID" value="RchiOBHm_Chr2g0152521"/>
</dbReference>
<protein>
    <submittedName>
        <fullName evidence="1">Uncharacterized protein</fullName>
    </submittedName>
</protein>
<dbReference type="Proteomes" id="UP000238479">
    <property type="component" value="Chromosome 2"/>
</dbReference>
<dbReference type="EMBL" id="PDCK01000040">
    <property type="protein sequence ID" value="PRQ52167.1"/>
    <property type="molecule type" value="Genomic_DNA"/>
</dbReference>
<evidence type="ECO:0000313" key="2">
    <source>
        <dbReference type="Proteomes" id="UP000238479"/>
    </source>
</evidence>
<name>A0A2P6S0F4_ROSCH</name>
<dbReference type="AlphaFoldDB" id="A0A2P6S0F4"/>
<gene>
    <name evidence="1" type="ORF">RchiOBHm_Chr2g0152521</name>
</gene>
<evidence type="ECO:0000313" key="1">
    <source>
        <dbReference type="EMBL" id="PRQ52167.1"/>
    </source>
</evidence>
<keyword evidence="2" id="KW-1185">Reference proteome</keyword>